<proteinExistence type="predicted"/>
<dbReference type="GO" id="GO:0016020">
    <property type="term" value="C:membrane"/>
    <property type="evidence" value="ECO:0007669"/>
    <property type="project" value="TreeGrafter"/>
</dbReference>
<dbReference type="GO" id="GO:0005797">
    <property type="term" value="C:Golgi medial cisterna"/>
    <property type="evidence" value="ECO:0007669"/>
    <property type="project" value="TreeGrafter"/>
</dbReference>
<dbReference type="PANTHER" id="PTHR21575:SF12">
    <property type="entry name" value="PROTEIN HID1"/>
    <property type="match status" value="1"/>
</dbReference>
<dbReference type="InterPro" id="IPR026705">
    <property type="entry name" value="Hid-1/Ecm30"/>
</dbReference>
<organism evidence="2 3">
    <name type="scientific">Rhodotorula mucilaginosa</name>
    <name type="common">Yeast</name>
    <name type="synonym">Rhodotorula rubra</name>
    <dbReference type="NCBI Taxonomy" id="5537"/>
    <lineage>
        <taxon>Eukaryota</taxon>
        <taxon>Fungi</taxon>
        <taxon>Dikarya</taxon>
        <taxon>Basidiomycota</taxon>
        <taxon>Pucciniomycotina</taxon>
        <taxon>Microbotryomycetes</taxon>
        <taxon>Sporidiobolales</taxon>
        <taxon>Sporidiobolaceae</taxon>
        <taxon>Rhodotorula</taxon>
    </lineage>
</organism>
<dbReference type="Proteomes" id="UP000777482">
    <property type="component" value="Unassembled WGS sequence"/>
</dbReference>
<comment type="caution">
    <text evidence="2">The sequence shown here is derived from an EMBL/GenBank/DDBJ whole genome shotgun (WGS) entry which is preliminary data.</text>
</comment>
<dbReference type="EMBL" id="PUHQ01000131">
    <property type="protein sequence ID" value="KAG0655027.1"/>
    <property type="molecule type" value="Genomic_DNA"/>
</dbReference>
<dbReference type="GO" id="GO:0000138">
    <property type="term" value="C:Golgi trans cisterna"/>
    <property type="evidence" value="ECO:0007669"/>
    <property type="project" value="TreeGrafter"/>
</dbReference>
<feature type="region of interest" description="Disordered" evidence="1">
    <location>
        <begin position="167"/>
        <end position="235"/>
    </location>
</feature>
<feature type="compositionally biased region" description="Low complexity" evidence="1">
    <location>
        <begin position="406"/>
        <end position="419"/>
    </location>
</feature>
<feature type="compositionally biased region" description="Basic and acidic residues" evidence="1">
    <location>
        <begin position="864"/>
        <end position="874"/>
    </location>
</feature>
<dbReference type="PANTHER" id="PTHR21575">
    <property type="entry name" value="PROTEIN HID1"/>
    <property type="match status" value="1"/>
</dbReference>
<name>A0A9P6VV51_RHOMI</name>
<feature type="region of interest" description="Disordered" evidence="1">
    <location>
        <begin position="901"/>
        <end position="920"/>
    </location>
</feature>
<reference evidence="2 3" key="1">
    <citation type="submission" date="2020-11" db="EMBL/GenBank/DDBJ databases">
        <title>Kefir isolates.</title>
        <authorList>
            <person name="Marcisauskas S."/>
            <person name="Kim Y."/>
            <person name="Blasche S."/>
        </authorList>
    </citation>
    <scope>NUCLEOTIDE SEQUENCE [LARGE SCALE GENOMIC DNA]</scope>
    <source>
        <strain evidence="2 3">KR</strain>
    </source>
</reference>
<sequence length="1521" mass="163809">MFGQLGNKLFGPDPKLEFTKPGHGLDLLARSSATIPEDSPYWRQVTSSFSQQSFFKTNPEPQPQYLTLFDSPTDLVLLLPASQLAHALRSNPRNVVSLIRYCVRTLVRHASGTQRRKPGWEKEVMNAVRVLARVLPVVLAPRQSAAAAGEDEFELAVFWAQESRVRFEPDEEDQAEMQAEPSSGERPASASAEEGQFVLADEDDDEDQEEEGDGTDAPRPQDNSAPNASPPPQPPLAEQLLAALVDLLFVPGLTLPRSSVDDSRSAAVVIYTIWEYGIASPAPPQQSSASQPLSVLLARLEILRLLSLLISLPSLLTPPGLFPTIPNRWRDALVSGRVVGVGGGDKKVVLCLLCSVLNTALAEGVRIGNQHPQPQPQPHGAASGGFEGLKERAARLAAETARRTTHAATGAAASTFSGGASAGGGNGEPTDELTARLALVETCWQFLDVVLVEHAAPAVDNSPTIANQFAYYFSRLHRPGDFDLLAKGMVGFLEAGLLANPTTAGAGLAASSSSLFAPLAGMLSSASVASGPTTAATVTSRCTTETLAVLLRLIETNRKFVQHHLVSENPALLVRALVAVVASMVDCALEGEEAKLGLVRLASIVLQSLTAQVAGGGHGVGGKEGLVRALNAPLEPRVIGLALAAVVKRQVAAQGIETDVADAGYGGGGAGSDQKAEAKIVTFSEYLVVSPFLPRVVFGATLLTSQPPPPQISLHALVLPADPPSASYRAALSTLYPSLLLSVTNLSPLMREIENEAATRLVRVWLAFSAPSWVLMEEGNPRLVFYLLEAFNNIAQYNLDRNPYLFYALAVSLPRFDLLANFTLALGIAEARRLRAARRERLRPIREGAEDDEASSSSSAARRPSHDGPSEKALGKRRASLVSLGGLSLSDTHAADATATATAPTLTLSRSESSASLGGASLSGEAVDAMGENRPFVGRNGFTPTESLPLDTLLVLLSEIRHRLAELDPRFPASNPSIDVISSLRKVLASKEVQTILPPKPDSFPRTRKFLASPSSNSWLASVIYARLYLSQIDYLRDSLPVQLFAVAHAPKHAPRLGQLGAEMERVSRSAVQVGGRVGGVLSGVLGRLPPLAHTDPDRLNWHIGPADLFVLLFFPHHQMMAQPATPAIAQTDNPFYRAREQEMLRQIRVFGAANVGKFIETAVLHVVKDIYHPTLLSAYEAEHKRIDEYSLSRGEPWVFQIVLRKIPDSAGVLREQPVLLLPAQSVMTRRVKTHLPNERPAAHNPGKETATVEFPSGVFLQRTDAPSAGLVAPTPVPSILWMALDRTQPNNPYAPQGRNVTWAHIREWQTDAVRAAADSHQNKWTFSWPIQPCLLDPAILSAADQMSSFASTEIGLPRADWHRPPSADLERATLRIRRSASLLRTAPSRPGNMNYGNLGTSNQWQVAHGALPLQIAAFGLDNTKILLAQVLPLLVDQSYLEHIIKPEWQHDWATILADHGIHAITCPIPGPGSGAGTQYPPNSSYFVDLAPDSYKESRTIPPRARSYLHRTCPQMADLGS</sequence>
<dbReference type="OrthoDB" id="432953at2759"/>
<feature type="compositionally biased region" description="Acidic residues" evidence="1">
    <location>
        <begin position="200"/>
        <end position="214"/>
    </location>
</feature>
<evidence type="ECO:0000313" key="2">
    <source>
        <dbReference type="EMBL" id="KAG0655027.1"/>
    </source>
</evidence>
<evidence type="ECO:0000256" key="1">
    <source>
        <dbReference type="SAM" id="MobiDB-lite"/>
    </source>
</evidence>
<protein>
    <submittedName>
        <fullName evidence="2">Uncharacterized protein</fullName>
    </submittedName>
</protein>
<feature type="region of interest" description="Disordered" evidence="1">
    <location>
        <begin position="845"/>
        <end position="875"/>
    </location>
</feature>
<gene>
    <name evidence="2" type="ORF">C6P46_001273</name>
</gene>
<accession>A0A9P6VV51</accession>
<dbReference type="Pfam" id="PF12722">
    <property type="entry name" value="Hid1"/>
    <property type="match status" value="3"/>
</dbReference>
<feature type="region of interest" description="Disordered" evidence="1">
    <location>
        <begin position="400"/>
        <end position="429"/>
    </location>
</feature>
<keyword evidence="3" id="KW-1185">Reference proteome</keyword>
<evidence type="ECO:0000313" key="3">
    <source>
        <dbReference type="Proteomes" id="UP000777482"/>
    </source>
</evidence>